<evidence type="ECO:0000313" key="1">
    <source>
        <dbReference type="EMBL" id="EKC23088.1"/>
    </source>
</evidence>
<organism evidence="1">
    <name type="scientific">Magallana gigas</name>
    <name type="common">Pacific oyster</name>
    <name type="synonym">Crassostrea gigas</name>
    <dbReference type="NCBI Taxonomy" id="29159"/>
    <lineage>
        <taxon>Eukaryota</taxon>
        <taxon>Metazoa</taxon>
        <taxon>Spiralia</taxon>
        <taxon>Lophotrochozoa</taxon>
        <taxon>Mollusca</taxon>
        <taxon>Bivalvia</taxon>
        <taxon>Autobranchia</taxon>
        <taxon>Pteriomorphia</taxon>
        <taxon>Ostreida</taxon>
        <taxon>Ostreoidea</taxon>
        <taxon>Ostreidae</taxon>
        <taxon>Magallana</taxon>
    </lineage>
</organism>
<gene>
    <name evidence="1" type="ORF">CGI_10000571</name>
</gene>
<sequence length="91" mass="10324">MTYTYMCIKRHVKNRSPVHAVLQRAKQLDRITIAAIDKNGNVDPPRSTWILDNVGDICVVLSCGDLSMYPRQANHRLPVQRADSDPQNHAK</sequence>
<dbReference type="EMBL" id="JH817138">
    <property type="protein sequence ID" value="EKC23088.1"/>
    <property type="molecule type" value="Genomic_DNA"/>
</dbReference>
<protein>
    <submittedName>
        <fullName evidence="1">Uncharacterized protein</fullName>
    </submittedName>
</protein>
<proteinExistence type="predicted"/>
<dbReference type="AlphaFoldDB" id="K1PN88"/>
<name>K1PN88_MAGGI</name>
<dbReference type="InParanoid" id="K1PN88"/>
<reference evidence="1" key="1">
    <citation type="journal article" date="2012" name="Nature">
        <title>The oyster genome reveals stress adaptation and complexity of shell formation.</title>
        <authorList>
            <person name="Zhang G."/>
            <person name="Fang X."/>
            <person name="Guo X."/>
            <person name="Li L."/>
            <person name="Luo R."/>
            <person name="Xu F."/>
            <person name="Yang P."/>
            <person name="Zhang L."/>
            <person name="Wang X."/>
            <person name="Qi H."/>
            <person name="Xiong Z."/>
            <person name="Que H."/>
            <person name="Xie Y."/>
            <person name="Holland P.W."/>
            <person name="Paps J."/>
            <person name="Zhu Y."/>
            <person name="Wu F."/>
            <person name="Chen Y."/>
            <person name="Wang J."/>
            <person name="Peng C."/>
            <person name="Meng J."/>
            <person name="Yang L."/>
            <person name="Liu J."/>
            <person name="Wen B."/>
            <person name="Zhang N."/>
            <person name="Huang Z."/>
            <person name="Zhu Q."/>
            <person name="Feng Y."/>
            <person name="Mount A."/>
            <person name="Hedgecock D."/>
            <person name="Xu Z."/>
            <person name="Liu Y."/>
            <person name="Domazet-Loso T."/>
            <person name="Du Y."/>
            <person name="Sun X."/>
            <person name="Zhang S."/>
            <person name="Liu B."/>
            <person name="Cheng P."/>
            <person name="Jiang X."/>
            <person name="Li J."/>
            <person name="Fan D."/>
            <person name="Wang W."/>
            <person name="Fu W."/>
            <person name="Wang T."/>
            <person name="Wang B."/>
            <person name="Zhang J."/>
            <person name="Peng Z."/>
            <person name="Li Y."/>
            <person name="Li N."/>
            <person name="Wang J."/>
            <person name="Chen M."/>
            <person name="He Y."/>
            <person name="Tan F."/>
            <person name="Song X."/>
            <person name="Zheng Q."/>
            <person name="Huang R."/>
            <person name="Yang H."/>
            <person name="Du X."/>
            <person name="Chen L."/>
            <person name="Yang M."/>
            <person name="Gaffney P.M."/>
            <person name="Wang S."/>
            <person name="Luo L."/>
            <person name="She Z."/>
            <person name="Ming Y."/>
            <person name="Huang W."/>
            <person name="Zhang S."/>
            <person name="Huang B."/>
            <person name="Zhang Y."/>
            <person name="Qu T."/>
            <person name="Ni P."/>
            <person name="Miao G."/>
            <person name="Wang J."/>
            <person name="Wang Q."/>
            <person name="Steinberg C.E."/>
            <person name="Wang H."/>
            <person name="Li N."/>
            <person name="Qian L."/>
            <person name="Zhang G."/>
            <person name="Li Y."/>
            <person name="Yang H."/>
            <person name="Liu X."/>
            <person name="Wang J."/>
            <person name="Yin Y."/>
            <person name="Wang J."/>
        </authorList>
    </citation>
    <scope>NUCLEOTIDE SEQUENCE [LARGE SCALE GENOMIC DNA]</scope>
    <source>
        <strain evidence="1">05x7-T-G4-1.051#20</strain>
    </source>
</reference>
<accession>K1PN88</accession>
<dbReference type="HOGENOM" id="CLU_2429188_0_0_1"/>